<gene>
    <name evidence="3" type="ORF">LTR91_022019</name>
</gene>
<reference evidence="3" key="1">
    <citation type="submission" date="2023-06" db="EMBL/GenBank/DDBJ databases">
        <title>Black Yeasts Isolated from many extreme environments.</title>
        <authorList>
            <person name="Coleine C."/>
            <person name="Stajich J.E."/>
            <person name="Selbmann L."/>
        </authorList>
    </citation>
    <scope>NUCLEOTIDE SEQUENCE</scope>
    <source>
        <strain evidence="3">CCFEE 5200</strain>
    </source>
</reference>
<name>A0AAN6H9C8_9PEZI</name>
<dbReference type="EMBL" id="JAUJLE010000414">
    <property type="protein sequence ID" value="KAK0957121.1"/>
    <property type="molecule type" value="Genomic_DNA"/>
</dbReference>
<evidence type="ECO:0000256" key="1">
    <source>
        <dbReference type="SAM" id="Coils"/>
    </source>
</evidence>
<feature type="coiled-coil region" evidence="1">
    <location>
        <begin position="64"/>
        <end position="91"/>
    </location>
</feature>
<feature type="transmembrane region" description="Helical" evidence="2">
    <location>
        <begin position="12"/>
        <end position="29"/>
    </location>
</feature>
<organism evidence="3 4">
    <name type="scientific">Friedmanniomyces endolithicus</name>
    <dbReference type="NCBI Taxonomy" id="329885"/>
    <lineage>
        <taxon>Eukaryota</taxon>
        <taxon>Fungi</taxon>
        <taxon>Dikarya</taxon>
        <taxon>Ascomycota</taxon>
        <taxon>Pezizomycotina</taxon>
        <taxon>Dothideomycetes</taxon>
        <taxon>Dothideomycetidae</taxon>
        <taxon>Mycosphaerellales</taxon>
        <taxon>Teratosphaeriaceae</taxon>
        <taxon>Friedmanniomyces</taxon>
    </lineage>
</organism>
<keyword evidence="2" id="KW-0472">Membrane</keyword>
<keyword evidence="2" id="KW-1133">Transmembrane helix</keyword>
<keyword evidence="2" id="KW-0812">Transmembrane</keyword>
<comment type="caution">
    <text evidence="3">The sequence shown here is derived from an EMBL/GenBank/DDBJ whole genome shotgun (WGS) entry which is preliminary data.</text>
</comment>
<evidence type="ECO:0000256" key="2">
    <source>
        <dbReference type="SAM" id="Phobius"/>
    </source>
</evidence>
<proteinExistence type="predicted"/>
<keyword evidence="4" id="KW-1185">Reference proteome</keyword>
<evidence type="ECO:0000313" key="3">
    <source>
        <dbReference type="EMBL" id="KAK0957121.1"/>
    </source>
</evidence>
<sequence length="108" mass="11717">MAAPANPFRTYAITGAVASITAVGAWYGAGLKARQEYKQVDSNFFPLEYKMVKAVLDLSPSDRIEQMELAKSRLLRHRAELQAKIDRLAAKSAATGTSAERETSSPTG</sequence>
<dbReference type="AlphaFoldDB" id="A0AAN6H9C8"/>
<keyword evidence="1" id="KW-0175">Coiled coil</keyword>
<protein>
    <submittedName>
        <fullName evidence="3">Uncharacterized protein</fullName>
    </submittedName>
</protein>
<evidence type="ECO:0000313" key="4">
    <source>
        <dbReference type="Proteomes" id="UP001175353"/>
    </source>
</evidence>
<dbReference type="Proteomes" id="UP001175353">
    <property type="component" value="Unassembled WGS sequence"/>
</dbReference>
<accession>A0AAN6H9C8</accession>